<dbReference type="Gene3D" id="1.10.285.10">
    <property type="entry name" value="Glutamate Dehydrogenase, chain A, domain 3"/>
    <property type="match status" value="2"/>
</dbReference>
<name>A0ABT7FKH6_9RHOB</name>
<dbReference type="GO" id="GO:0004354">
    <property type="term" value="F:glutamate dehydrogenase (NADP+) activity"/>
    <property type="evidence" value="ECO:0007669"/>
    <property type="project" value="UniProtKB-EC"/>
</dbReference>
<protein>
    <recommendedName>
        <fullName evidence="4">Glutamate dehydrogenase</fullName>
    </recommendedName>
</protein>
<comment type="caution">
    <text evidence="7">The sequence shown here is derived from an EMBL/GenBank/DDBJ whole genome shotgun (WGS) entry which is preliminary data.</text>
</comment>
<comment type="subunit">
    <text evidence="2">Homohexamer.</text>
</comment>
<dbReference type="CDD" id="cd05313">
    <property type="entry name" value="NAD_bind_2_Glu_DH"/>
    <property type="match status" value="1"/>
</dbReference>
<dbReference type="InterPro" id="IPR033922">
    <property type="entry name" value="NAD_bind_Glu_DH"/>
</dbReference>
<dbReference type="PIRSF" id="PIRSF000185">
    <property type="entry name" value="Glu_DH"/>
    <property type="match status" value="1"/>
</dbReference>
<evidence type="ECO:0000256" key="4">
    <source>
        <dbReference type="PIRNR" id="PIRNR000185"/>
    </source>
</evidence>
<dbReference type="InterPro" id="IPR014362">
    <property type="entry name" value="Glu_DH"/>
</dbReference>
<dbReference type="SUPFAM" id="SSF53223">
    <property type="entry name" value="Aminoacid dehydrogenase-like, N-terminal domain"/>
    <property type="match status" value="1"/>
</dbReference>
<evidence type="ECO:0000313" key="7">
    <source>
        <dbReference type="EMBL" id="MDK3075654.1"/>
    </source>
</evidence>
<evidence type="ECO:0000256" key="1">
    <source>
        <dbReference type="ARBA" id="ARBA00006382"/>
    </source>
</evidence>
<keyword evidence="8" id="KW-1185">Reference proteome</keyword>
<dbReference type="PANTHER" id="PTHR43571:SF1">
    <property type="entry name" value="NADP-SPECIFIC GLUTAMATE DEHYDROGENASE 1-RELATED"/>
    <property type="match status" value="1"/>
</dbReference>
<accession>A0ABT7FKH6</accession>
<feature type="domain" description="Glutamate/phenylalanine/leucine/valine/L-tryptophan dehydrogenase C-terminal" evidence="6">
    <location>
        <begin position="206"/>
        <end position="449"/>
    </location>
</feature>
<dbReference type="InterPro" id="IPR036291">
    <property type="entry name" value="NAD(P)-bd_dom_sf"/>
</dbReference>
<dbReference type="PANTHER" id="PTHR43571">
    <property type="entry name" value="NADP-SPECIFIC GLUTAMATE DEHYDROGENASE 1-RELATED"/>
    <property type="match status" value="1"/>
</dbReference>
<dbReference type="NCBIfam" id="NF006929">
    <property type="entry name" value="PRK09414.1"/>
    <property type="match status" value="1"/>
</dbReference>
<dbReference type="SMART" id="SM00839">
    <property type="entry name" value="ELFV_dehydrog"/>
    <property type="match status" value="1"/>
</dbReference>
<dbReference type="Proteomes" id="UP001227126">
    <property type="component" value="Unassembled WGS sequence"/>
</dbReference>
<proteinExistence type="inferred from homology"/>
<dbReference type="RefSeq" id="WP_284487575.1">
    <property type="nucleotide sequence ID" value="NZ_JASNJE010000046.1"/>
</dbReference>
<evidence type="ECO:0000259" key="6">
    <source>
        <dbReference type="SMART" id="SM00839"/>
    </source>
</evidence>
<evidence type="ECO:0000256" key="3">
    <source>
        <dbReference type="ARBA" id="ARBA00023002"/>
    </source>
</evidence>
<organism evidence="7 8">
    <name type="scientific">Sedimentitalea xiamensis</name>
    <dbReference type="NCBI Taxonomy" id="3050037"/>
    <lineage>
        <taxon>Bacteria</taxon>
        <taxon>Pseudomonadati</taxon>
        <taxon>Pseudomonadota</taxon>
        <taxon>Alphaproteobacteria</taxon>
        <taxon>Rhodobacterales</taxon>
        <taxon>Paracoccaceae</taxon>
        <taxon>Sedimentitalea</taxon>
    </lineage>
</organism>
<dbReference type="Gene3D" id="3.40.50.720">
    <property type="entry name" value="NAD(P)-binding Rossmann-like Domain"/>
    <property type="match status" value="1"/>
</dbReference>
<dbReference type="Pfam" id="PF02812">
    <property type="entry name" value="ELFV_dehydrog_N"/>
    <property type="match status" value="1"/>
</dbReference>
<evidence type="ECO:0000313" key="8">
    <source>
        <dbReference type="Proteomes" id="UP001227126"/>
    </source>
</evidence>
<dbReference type="InterPro" id="IPR006096">
    <property type="entry name" value="Glu/Leu/Phe/Val/Trp_DH_C"/>
</dbReference>
<evidence type="ECO:0000256" key="5">
    <source>
        <dbReference type="RuleBase" id="RU004417"/>
    </source>
</evidence>
<sequence>MNNIDEKLQPILAEVMRRNAGEPEFHQAVHEVMESLGRVVAKNPDFLEQALIERICEPERQIIFRIPWVDDQGSVQINRGFRVQFNSALGPYKGGMRFHPSVNLGIIKFLGFEQIFKNALTGLPIGGGKGGTDFDPKGKSDGEIMRFCQSLMTELHRHLGEQTDVPAGDIGVGGREIGYMFGQYKRLTNRYESGVFTGKAIAYGGSRARTEATGFGNTYFTKAMLETRQTGFDGKRVVVSGAGNVAIHTIEKVKSFGGTVIACSDSSGYVIDESGIDLALLQEIKTVRRKRISEYARLRGDGVHFVPVGKGSVWDLPCDVAMPSATQNELTGKDAKSLVKNGVLAVGEGANMPCTPEAIRILREAGILFGPGKAANAGGVATSALEMQQNASRDRWSFEQTEQRLAQIMKSIHDRCAETADEYGAPGDYVLGANIAGFVRVAEAMRMLGVI</sequence>
<evidence type="ECO:0000256" key="2">
    <source>
        <dbReference type="ARBA" id="ARBA00011643"/>
    </source>
</evidence>
<dbReference type="EMBL" id="JASNJE010000046">
    <property type="protein sequence ID" value="MDK3075654.1"/>
    <property type="molecule type" value="Genomic_DNA"/>
</dbReference>
<dbReference type="InterPro" id="IPR006095">
    <property type="entry name" value="Glu/Leu/Phe/Val/Trp_DH"/>
</dbReference>
<dbReference type="Gene3D" id="3.40.50.10860">
    <property type="entry name" value="Leucine Dehydrogenase, chain A, domain 1"/>
    <property type="match status" value="1"/>
</dbReference>
<dbReference type="SUPFAM" id="SSF51735">
    <property type="entry name" value="NAD(P)-binding Rossmann-fold domains"/>
    <property type="match status" value="1"/>
</dbReference>
<keyword evidence="3 4" id="KW-0560">Oxidoreductase</keyword>
<dbReference type="InterPro" id="IPR006097">
    <property type="entry name" value="Glu/Leu/Phe/Val/Trp_DH_dimer"/>
</dbReference>
<gene>
    <name evidence="7" type="primary">gdhA</name>
    <name evidence="7" type="ORF">QO034_21540</name>
</gene>
<comment type="similarity">
    <text evidence="1 4 5">Belongs to the Glu/Leu/Phe/Val dehydrogenases family.</text>
</comment>
<dbReference type="PROSITE" id="PS00074">
    <property type="entry name" value="GLFV_DEHYDROGENASE"/>
    <property type="match status" value="1"/>
</dbReference>
<dbReference type="InterPro" id="IPR050724">
    <property type="entry name" value="Glu_Leu_Phe_Val_DH"/>
</dbReference>
<dbReference type="InterPro" id="IPR046346">
    <property type="entry name" value="Aminoacid_DH-like_N_sf"/>
</dbReference>
<reference evidence="7 8" key="1">
    <citation type="submission" date="2023-05" db="EMBL/GenBank/DDBJ databases">
        <title>Sedimentitalea sp. nov. JM2-8.</title>
        <authorList>
            <person name="Huang J."/>
        </authorList>
    </citation>
    <scope>NUCLEOTIDE SEQUENCE [LARGE SCALE GENOMIC DNA]</scope>
    <source>
        <strain evidence="7 8">JM2-8</strain>
    </source>
</reference>
<dbReference type="Pfam" id="PF00208">
    <property type="entry name" value="ELFV_dehydrog"/>
    <property type="match status" value="1"/>
</dbReference>
<dbReference type="InterPro" id="IPR033524">
    <property type="entry name" value="Glu/Leu/Phe/Val_DH_AS"/>
</dbReference>
<dbReference type="PRINTS" id="PR00082">
    <property type="entry name" value="GLFDHDRGNASE"/>
</dbReference>